<proteinExistence type="predicted"/>
<sequence>MKTLAQLIYEKTRWTLKDYCEMRGIGSMMGLRCGYVSKANAKILESDGIEWRAAKNVRVGDGTCAGYVFLNKNKKAS</sequence>
<dbReference type="AlphaFoldDB" id="A0A6G5QMR5"/>
<dbReference type="RefSeq" id="WP_002944596.1">
    <property type="nucleotide sequence ID" value="NZ_CP012543.1"/>
</dbReference>
<accession>A0A6G5QMR5</accession>
<evidence type="ECO:0000313" key="2">
    <source>
        <dbReference type="Proteomes" id="UP000502377"/>
    </source>
</evidence>
<dbReference type="KEGG" id="crx:CRECT_1316"/>
<name>A0A6G5QMR5_CAMRE</name>
<dbReference type="Proteomes" id="UP000502377">
    <property type="component" value="Chromosome"/>
</dbReference>
<gene>
    <name evidence="1" type="ORF">CRECT_1316</name>
</gene>
<dbReference type="EMBL" id="CP012543">
    <property type="protein sequence ID" value="QCD46970.1"/>
    <property type="molecule type" value="Genomic_DNA"/>
</dbReference>
<evidence type="ECO:0000313" key="1">
    <source>
        <dbReference type="EMBL" id="QCD46970.1"/>
    </source>
</evidence>
<organism evidence="1 2">
    <name type="scientific">Campylobacter rectus</name>
    <name type="common">Wolinella recta</name>
    <dbReference type="NCBI Taxonomy" id="203"/>
    <lineage>
        <taxon>Bacteria</taxon>
        <taxon>Pseudomonadati</taxon>
        <taxon>Campylobacterota</taxon>
        <taxon>Epsilonproteobacteria</taxon>
        <taxon>Campylobacterales</taxon>
        <taxon>Campylobacteraceae</taxon>
        <taxon>Campylobacter</taxon>
    </lineage>
</organism>
<reference evidence="1 2" key="1">
    <citation type="submission" date="2016-07" db="EMBL/GenBank/DDBJ databases">
        <title>Comparative genomics of the Campylobacter concisus group.</title>
        <authorList>
            <person name="Miller W.G."/>
            <person name="Yee E."/>
            <person name="Chapman M.H."/>
            <person name="Huynh S."/>
            <person name="Bono J.L."/>
            <person name="On S.L.W."/>
            <person name="StLeger J."/>
            <person name="Foster G."/>
            <person name="Parker C.T."/>
        </authorList>
    </citation>
    <scope>NUCLEOTIDE SEQUENCE [LARGE SCALE GENOMIC DNA]</scope>
    <source>
        <strain evidence="1 2">ATCC 33238</strain>
    </source>
</reference>
<protein>
    <submittedName>
        <fullName evidence="1">Uncharacterized protein</fullName>
    </submittedName>
</protein>